<keyword evidence="5 15" id="KW-0227">DNA damage</keyword>
<evidence type="ECO:0000256" key="2">
    <source>
        <dbReference type="ARBA" id="ARBA00009409"/>
    </source>
</evidence>
<feature type="active site" description="Proton donor; for delta-elimination activity" evidence="15">
    <location>
        <position position="267"/>
    </location>
</feature>
<dbReference type="Proteomes" id="UP001217500">
    <property type="component" value="Chromosome"/>
</dbReference>
<dbReference type="InterPro" id="IPR000214">
    <property type="entry name" value="Znf_DNA_glyclase/AP_lyase"/>
</dbReference>
<evidence type="ECO:0000256" key="12">
    <source>
        <dbReference type="ARBA" id="ARBA00023268"/>
    </source>
</evidence>
<dbReference type="KEGG" id="gso:PH603_01165"/>
<feature type="domain" description="Formamidopyrimidine-DNA glycosylase catalytic" evidence="17">
    <location>
        <begin position="2"/>
        <end position="116"/>
    </location>
</feature>
<evidence type="ECO:0000256" key="4">
    <source>
        <dbReference type="ARBA" id="ARBA00022723"/>
    </source>
</evidence>
<evidence type="ECO:0000256" key="3">
    <source>
        <dbReference type="ARBA" id="ARBA00011245"/>
    </source>
</evidence>
<keyword evidence="13 15" id="KW-0326">Glycosidase</keyword>
<evidence type="ECO:0000256" key="14">
    <source>
        <dbReference type="ARBA" id="ARBA00044632"/>
    </source>
</evidence>
<dbReference type="InterPro" id="IPR012319">
    <property type="entry name" value="FPG_cat"/>
</dbReference>
<dbReference type="EMBL" id="CP116805">
    <property type="protein sequence ID" value="WCL54366.1"/>
    <property type="molecule type" value="Genomic_DNA"/>
</dbReference>
<organism evidence="18 19">
    <name type="scientific">Gimibacter soli</name>
    <dbReference type="NCBI Taxonomy" id="3024400"/>
    <lineage>
        <taxon>Bacteria</taxon>
        <taxon>Pseudomonadati</taxon>
        <taxon>Pseudomonadota</taxon>
        <taxon>Alphaproteobacteria</taxon>
        <taxon>Kordiimonadales</taxon>
        <taxon>Temperatibacteraceae</taxon>
        <taxon>Gimibacter</taxon>
    </lineage>
</organism>
<dbReference type="RefSeq" id="WP_289504085.1">
    <property type="nucleotide sequence ID" value="NZ_CP116805.1"/>
</dbReference>
<keyword evidence="9 15" id="KW-0238">DNA-binding</keyword>
<dbReference type="CDD" id="cd08966">
    <property type="entry name" value="EcFpg-like_N"/>
    <property type="match status" value="1"/>
</dbReference>
<dbReference type="PANTHER" id="PTHR22993:SF9">
    <property type="entry name" value="FORMAMIDOPYRIMIDINE-DNA GLYCOSYLASE"/>
    <property type="match status" value="1"/>
</dbReference>
<dbReference type="PROSITE" id="PS51066">
    <property type="entry name" value="ZF_FPG_2"/>
    <property type="match status" value="1"/>
</dbReference>
<dbReference type="NCBIfam" id="TIGR00577">
    <property type="entry name" value="fpg"/>
    <property type="match status" value="1"/>
</dbReference>
<feature type="binding site" evidence="15">
    <location>
        <position position="113"/>
    </location>
    <ligand>
        <name>DNA</name>
        <dbReference type="ChEBI" id="CHEBI:16991"/>
    </ligand>
</feature>
<evidence type="ECO:0000256" key="15">
    <source>
        <dbReference type="HAMAP-Rule" id="MF_00103"/>
    </source>
</evidence>
<dbReference type="InterPro" id="IPR015886">
    <property type="entry name" value="H2TH_FPG"/>
</dbReference>
<evidence type="ECO:0000256" key="1">
    <source>
        <dbReference type="ARBA" id="ARBA00001668"/>
    </source>
</evidence>
<dbReference type="GO" id="GO:0008270">
    <property type="term" value="F:zinc ion binding"/>
    <property type="evidence" value="ECO:0007669"/>
    <property type="project" value="UniProtKB-UniRule"/>
</dbReference>
<protein>
    <recommendedName>
        <fullName evidence="15">Formamidopyrimidine-DNA glycosylase</fullName>
        <shortName evidence="15">Fapy-DNA glycosylase</shortName>
        <ecNumber evidence="15">3.2.2.23</ecNumber>
    </recommendedName>
    <alternativeName>
        <fullName evidence="15">DNA-(apurinic or apyrimidinic site) lyase MutM</fullName>
        <shortName evidence="15">AP lyase MutM</shortName>
        <ecNumber evidence="15">4.2.99.18</ecNumber>
    </alternativeName>
</protein>
<keyword evidence="8 15" id="KW-0862">Zinc</keyword>
<comment type="function">
    <text evidence="15">Involved in base excision repair of DNA damaged by oxidation or by mutagenic agents. Acts as DNA glycosylase that recognizes and removes damaged bases. Has a preference for oxidized purines, such as 7,8-dihydro-8-oxoguanine (8-oxoG). Has AP (apurinic/apyrimidinic) lyase activity and introduces nicks in the DNA strand. Cleaves the DNA backbone by beta-delta elimination to generate a single-strand break at the site of the removed base with both 3'- and 5'-phosphates.</text>
</comment>
<feature type="active site" description="Proton donor; for beta-elimination activity" evidence="15">
    <location>
        <position position="58"/>
    </location>
</feature>
<keyword evidence="19" id="KW-1185">Reference proteome</keyword>
<dbReference type="SMART" id="SM00898">
    <property type="entry name" value="Fapy_DNA_glyco"/>
    <property type="match status" value="1"/>
</dbReference>
<dbReference type="Pfam" id="PF01149">
    <property type="entry name" value="Fapy_DNA_glyco"/>
    <property type="match status" value="1"/>
</dbReference>
<keyword evidence="4 15" id="KW-0479">Metal-binding</keyword>
<dbReference type="SMART" id="SM01232">
    <property type="entry name" value="H2TH"/>
    <property type="match status" value="1"/>
</dbReference>
<dbReference type="FunFam" id="1.10.8.50:FF:000003">
    <property type="entry name" value="Formamidopyrimidine-DNA glycosylase"/>
    <property type="match status" value="1"/>
</dbReference>
<keyword evidence="12 15" id="KW-0511">Multifunctional enzyme</keyword>
<dbReference type="PROSITE" id="PS01242">
    <property type="entry name" value="ZF_FPG_1"/>
    <property type="match status" value="1"/>
</dbReference>
<dbReference type="SUPFAM" id="SSF81624">
    <property type="entry name" value="N-terminal domain of MutM-like DNA repair proteins"/>
    <property type="match status" value="1"/>
</dbReference>
<gene>
    <name evidence="15 18" type="primary">mutM</name>
    <name evidence="15" type="synonym">fpg</name>
    <name evidence="18" type="ORF">PH603_01165</name>
</gene>
<comment type="subunit">
    <text evidence="3 15">Monomer.</text>
</comment>
<dbReference type="HAMAP" id="MF_00103">
    <property type="entry name" value="Fapy_DNA_glycosyl"/>
    <property type="match status" value="1"/>
</dbReference>
<dbReference type="EC" id="3.2.2.23" evidence="15"/>
<dbReference type="Gene3D" id="1.10.8.50">
    <property type="match status" value="1"/>
</dbReference>
<sequence>MPELPEVETVTRGLAPVLVGRTLARVEAHAPTLRLPVPADFAARLTGRQVRGLSRRSKYMLMEMDDGLVMIWHLGMSGRVQIMADAGAPPRAKHDHIIFVTDAGYRVVFNDARRFGLVAFTDVNMAASHPLLARIGPEPLGNGFDADILSAGLKGRSGPIKTALLDQTLVAGLGNIYVCESLWRAGISPRRTASTVAGKRAERLVPHIRDVLNEAIAAGGSTLKDHAQVDGELGYFQHRFEAYGREGEACRTAGCGGTIHRITQAGRSTFFCPSCQR</sequence>
<dbReference type="GO" id="GO:0003684">
    <property type="term" value="F:damaged DNA binding"/>
    <property type="evidence" value="ECO:0007669"/>
    <property type="project" value="InterPro"/>
</dbReference>
<keyword evidence="7 15" id="KW-0378">Hydrolase</keyword>
<dbReference type="GO" id="GO:0034039">
    <property type="term" value="F:8-oxo-7,8-dihydroguanine DNA N-glycosylase activity"/>
    <property type="evidence" value="ECO:0007669"/>
    <property type="project" value="TreeGrafter"/>
</dbReference>
<dbReference type="InterPro" id="IPR020629">
    <property type="entry name" value="FPG_Glyclase"/>
</dbReference>
<dbReference type="GO" id="GO:0006284">
    <property type="term" value="P:base-excision repair"/>
    <property type="evidence" value="ECO:0007669"/>
    <property type="project" value="InterPro"/>
</dbReference>
<evidence type="ECO:0000259" key="16">
    <source>
        <dbReference type="PROSITE" id="PS51066"/>
    </source>
</evidence>
<evidence type="ECO:0000256" key="10">
    <source>
        <dbReference type="ARBA" id="ARBA00023204"/>
    </source>
</evidence>
<dbReference type="NCBIfam" id="NF002211">
    <property type="entry name" value="PRK01103.1"/>
    <property type="match status" value="1"/>
</dbReference>
<dbReference type="PROSITE" id="PS51068">
    <property type="entry name" value="FPG_CAT"/>
    <property type="match status" value="1"/>
</dbReference>
<keyword evidence="10 15" id="KW-0234">DNA repair</keyword>
<dbReference type="AlphaFoldDB" id="A0AAE9XSR3"/>
<evidence type="ECO:0000256" key="11">
    <source>
        <dbReference type="ARBA" id="ARBA00023239"/>
    </source>
</evidence>
<dbReference type="SUPFAM" id="SSF57716">
    <property type="entry name" value="Glucocorticoid receptor-like (DNA-binding domain)"/>
    <property type="match status" value="1"/>
</dbReference>
<comment type="similarity">
    <text evidence="2 15">Belongs to the FPG family.</text>
</comment>
<dbReference type="Gene3D" id="3.20.190.10">
    <property type="entry name" value="MutM-like, N-terminal"/>
    <property type="match status" value="1"/>
</dbReference>
<reference evidence="18" key="1">
    <citation type="submission" date="2023-01" db="EMBL/GenBank/DDBJ databases">
        <title>The genome sequence of Kordiimonadaceae bacterium 6D33.</title>
        <authorList>
            <person name="Liu Y."/>
        </authorList>
    </citation>
    <scope>NUCLEOTIDE SEQUENCE</scope>
    <source>
        <strain evidence="18">6D33</strain>
    </source>
</reference>
<keyword evidence="11 15" id="KW-0456">Lyase</keyword>
<evidence type="ECO:0000313" key="18">
    <source>
        <dbReference type="EMBL" id="WCL54366.1"/>
    </source>
</evidence>
<accession>A0AAE9XSR3</accession>
<evidence type="ECO:0000259" key="17">
    <source>
        <dbReference type="PROSITE" id="PS51068"/>
    </source>
</evidence>
<feature type="binding site" evidence="15">
    <location>
        <position position="94"/>
    </location>
    <ligand>
        <name>DNA</name>
        <dbReference type="ChEBI" id="CHEBI:16991"/>
    </ligand>
</feature>
<feature type="domain" description="FPG-type" evidence="16">
    <location>
        <begin position="241"/>
        <end position="277"/>
    </location>
</feature>
<evidence type="ECO:0000256" key="9">
    <source>
        <dbReference type="ARBA" id="ARBA00023125"/>
    </source>
</evidence>
<evidence type="ECO:0000256" key="6">
    <source>
        <dbReference type="ARBA" id="ARBA00022771"/>
    </source>
</evidence>
<dbReference type="InterPro" id="IPR015887">
    <property type="entry name" value="DNA_glyclase_Znf_dom_DNA_BS"/>
</dbReference>
<dbReference type="GO" id="GO:0140078">
    <property type="term" value="F:class I DNA-(apurinic or apyrimidinic site) endonuclease activity"/>
    <property type="evidence" value="ECO:0007669"/>
    <property type="project" value="UniProtKB-EC"/>
</dbReference>
<feature type="active site" description="Schiff-base intermediate with DNA" evidence="15">
    <location>
        <position position="2"/>
    </location>
</feature>
<dbReference type="Pfam" id="PF06827">
    <property type="entry name" value="zf-FPG_IleRS"/>
    <property type="match status" value="1"/>
</dbReference>
<dbReference type="EC" id="4.2.99.18" evidence="15"/>
<feature type="binding site" evidence="15">
    <location>
        <position position="156"/>
    </location>
    <ligand>
        <name>DNA</name>
        <dbReference type="ChEBI" id="CHEBI:16991"/>
    </ligand>
</feature>
<name>A0AAE9XSR3_9PROT</name>
<feature type="active site" description="Proton donor" evidence="15">
    <location>
        <position position="3"/>
    </location>
</feature>
<evidence type="ECO:0000313" key="19">
    <source>
        <dbReference type="Proteomes" id="UP001217500"/>
    </source>
</evidence>
<evidence type="ECO:0000256" key="5">
    <source>
        <dbReference type="ARBA" id="ARBA00022763"/>
    </source>
</evidence>
<comment type="catalytic activity">
    <reaction evidence="1 15">
        <text>Hydrolysis of DNA containing ring-opened 7-methylguanine residues, releasing 2,6-diamino-4-hydroxy-5-(N-methyl)formamidopyrimidine.</text>
        <dbReference type="EC" id="3.2.2.23"/>
    </reaction>
</comment>
<comment type="cofactor">
    <cofactor evidence="15">
        <name>Zn(2+)</name>
        <dbReference type="ChEBI" id="CHEBI:29105"/>
    </cofactor>
    <text evidence="15">Binds 1 zinc ion per subunit.</text>
</comment>
<dbReference type="PANTHER" id="PTHR22993">
    <property type="entry name" value="FORMAMIDOPYRIMIDINE-DNA GLYCOSYLASE"/>
    <property type="match status" value="1"/>
</dbReference>
<dbReference type="Pfam" id="PF06831">
    <property type="entry name" value="H2TH"/>
    <property type="match status" value="1"/>
</dbReference>
<dbReference type="InterPro" id="IPR035937">
    <property type="entry name" value="FPG_N"/>
</dbReference>
<dbReference type="InterPro" id="IPR010979">
    <property type="entry name" value="Ribosomal_uS13-like_H2TH"/>
</dbReference>
<evidence type="ECO:0000256" key="7">
    <source>
        <dbReference type="ARBA" id="ARBA00022801"/>
    </source>
</evidence>
<comment type="catalytic activity">
    <reaction evidence="14 15">
        <text>2'-deoxyribonucleotide-(2'-deoxyribose 5'-phosphate)-2'-deoxyribonucleotide-DNA = a 3'-end 2'-deoxyribonucleotide-(2,3-dehydro-2,3-deoxyribose 5'-phosphate)-DNA + a 5'-end 5'-phospho-2'-deoxyribonucleoside-DNA + H(+)</text>
        <dbReference type="Rhea" id="RHEA:66592"/>
        <dbReference type="Rhea" id="RHEA-COMP:13180"/>
        <dbReference type="Rhea" id="RHEA-COMP:16897"/>
        <dbReference type="Rhea" id="RHEA-COMP:17067"/>
        <dbReference type="ChEBI" id="CHEBI:15378"/>
        <dbReference type="ChEBI" id="CHEBI:136412"/>
        <dbReference type="ChEBI" id="CHEBI:157695"/>
        <dbReference type="ChEBI" id="CHEBI:167181"/>
        <dbReference type="EC" id="4.2.99.18"/>
    </reaction>
</comment>
<dbReference type="SUPFAM" id="SSF46946">
    <property type="entry name" value="S13-like H2TH domain"/>
    <property type="match status" value="1"/>
</dbReference>
<proteinExistence type="inferred from homology"/>
<evidence type="ECO:0000256" key="8">
    <source>
        <dbReference type="ARBA" id="ARBA00022833"/>
    </source>
</evidence>
<dbReference type="InterPro" id="IPR010663">
    <property type="entry name" value="Znf_FPG/IleRS"/>
</dbReference>
<keyword evidence="6 15" id="KW-0863">Zinc-finger</keyword>
<evidence type="ECO:0000256" key="13">
    <source>
        <dbReference type="ARBA" id="ARBA00023295"/>
    </source>
</evidence>